<dbReference type="InterPro" id="IPR021765">
    <property type="entry name" value="UstYa-like"/>
</dbReference>
<accession>A0A6A5VN70</accession>
<dbReference type="PANTHER" id="PTHR33365:SF7">
    <property type="entry name" value="TAT PATHWAY SIGNAL SEQUENCE"/>
    <property type="match status" value="1"/>
</dbReference>
<dbReference type="PANTHER" id="PTHR33365">
    <property type="entry name" value="YALI0B05434P"/>
    <property type="match status" value="1"/>
</dbReference>
<name>A0A6A5VN70_9PLEO</name>
<keyword evidence="3" id="KW-1185">Reference proteome</keyword>
<dbReference type="OrthoDB" id="3687641at2759"/>
<evidence type="ECO:0000313" key="3">
    <source>
        <dbReference type="Proteomes" id="UP000800036"/>
    </source>
</evidence>
<dbReference type="EMBL" id="ML976661">
    <property type="protein sequence ID" value="KAF1978148.1"/>
    <property type="molecule type" value="Genomic_DNA"/>
</dbReference>
<dbReference type="AlphaFoldDB" id="A0A6A5VN70"/>
<dbReference type="Proteomes" id="UP000800036">
    <property type="component" value="Unassembled WGS sequence"/>
</dbReference>
<reference evidence="2" key="1">
    <citation type="journal article" date="2020" name="Stud. Mycol.">
        <title>101 Dothideomycetes genomes: a test case for predicting lifestyles and emergence of pathogens.</title>
        <authorList>
            <person name="Haridas S."/>
            <person name="Albert R."/>
            <person name="Binder M."/>
            <person name="Bloem J."/>
            <person name="Labutti K."/>
            <person name="Salamov A."/>
            <person name="Andreopoulos B."/>
            <person name="Baker S."/>
            <person name="Barry K."/>
            <person name="Bills G."/>
            <person name="Bluhm B."/>
            <person name="Cannon C."/>
            <person name="Castanera R."/>
            <person name="Culley D."/>
            <person name="Daum C."/>
            <person name="Ezra D."/>
            <person name="Gonzalez J."/>
            <person name="Henrissat B."/>
            <person name="Kuo A."/>
            <person name="Liang C."/>
            <person name="Lipzen A."/>
            <person name="Lutzoni F."/>
            <person name="Magnuson J."/>
            <person name="Mondo S."/>
            <person name="Nolan M."/>
            <person name="Ohm R."/>
            <person name="Pangilinan J."/>
            <person name="Park H.-J."/>
            <person name="Ramirez L."/>
            <person name="Alfaro M."/>
            <person name="Sun H."/>
            <person name="Tritt A."/>
            <person name="Yoshinaga Y."/>
            <person name="Zwiers L.-H."/>
            <person name="Turgeon B."/>
            <person name="Goodwin S."/>
            <person name="Spatafora J."/>
            <person name="Crous P."/>
            <person name="Grigoriev I."/>
        </authorList>
    </citation>
    <scope>NUCLEOTIDE SEQUENCE</scope>
    <source>
        <strain evidence="2">CBS 107.79</strain>
    </source>
</reference>
<evidence type="ECO:0000256" key="1">
    <source>
        <dbReference type="ARBA" id="ARBA00035112"/>
    </source>
</evidence>
<evidence type="ECO:0000313" key="2">
    <source>
        <dbReference type="EMBL" id="KAF1978148.1"/>
    </source>
</evidence>
<comment type="similarity">
    <text evidence="1">Belongs to the ustYa family.</text>
</comment>
<sequence>APLNGHEQYQIETNGPDYWNTNLYFGDPIHDSDWAWTDIISPRSFRLHRNEAARPNLTDSILVSPGEDFGTIFGVMHNPHCLWMYPEYYYPNFDENFMEHNRIHNLHCLESLRTSVTCYPDLNPHPYYFSGHKYHDIAVSAKVTRKCVNWKLLQERLQPRGFAPEDLWNGTAPPN</sequence>
<dbReference type="Pfam" id="PF11807">
    <property type="entry name" value="UstYa"/>
    <property type="match status" value="1"/>
</dbReference>
<feature type="non-terminal residue" evidence="2">
    <location>
        <position position="1"/>
    </location>
</feature>
<protein>
    <submittedName>
        <fullName evidence="2">Uncharacterized protein</fullName>
    </submittedName>
</protein>
<dbReference type="GO" id="GO:0043386">
    <property type="term" value="P:mycotoxin biosynthetic process"/>
    <property type="evidence" value="ECO:0007669"/>
    <property type="project" value="InterPro"/>
</dbReference>
<gene>
    <name evidence="2" type="ORF">BU23DRAFT_654598</name>
</gene>
<organism evidence="2 3">
    <name type="scientific">Bimuria novae-zelandiae CBS 107.79</name>
    <dbReference type="NCBI Taxonomy" id="1447943"/>
    <lineage>
        <taxon>Eukaryota</taxon>
        <taxon>Fungi</taxon>
        <taxon>Dikarya</taxon>
        <taxon>Ascomycota</taxon>
        <taxon>Pezizomycotina</taxon>
        <taxon>Dothideomycetes</taxon>
        <taxon>Pleosporomycetidae</taxon>
        <taxon>Pleosporales</taxon>
        <taxon>Massarineae</taxon>
        <taxon>Didymosphaeriaceae</taxon>
        <taxon>Bimuria</taxon>
    </lineage>
</organism>
<proteinExistence type="inferred from homology"/>